<feature type="compositionally biased region" description="Basic residues" evidence="1">
    <location>
        <begin position="74"/>
        <end position="94"/>
    </location>
</feature>
<evidence type="ECO:0000313" key="2">
    <source>
        <dbReference type="EMBL" id="ATS92300.1"/>
    </source>
</evidence>
<proteinExistence type="predicted"/>
<dbReference type="Proteomes" id="UP000241675">
    <property type="component" value="Segment"/>
</dbReference>
<accession>A0A2D2W2M2</accession>
<feature type="region of interest" description="Disordered" evidence="1">
    <location>
        <begin position="1"/>
        <end position="111"/>
    </location>
</feature>
<protein>
    <submittedName>
        <fullName evidence="2">Uncharacterized protein</fullName>
    </submittedName>
</protein>
<dbReference type="EMBL" id="MG189906">
    <property type="protein sequence ID" value="ATS92300.1"/>
    <property type="molecule type" value="Genomic_DNA"/>
</dbReference>
<evidence type="ECO:0000313" key="3">
    <source>
        <dbReference type="Proteomes" id="UP000241675"/>
    </source>
</evidence>
<keyword evidence="3" id="KW-1185">Reference proteome</keyword>
<reference evidence="2 3" key="2">
    <citation type="submission" date="2017-11" db="EMBL/GenBank/DDBJ databases">
        <title>Lysogenic conversion of Stenotrophomonas maltophilia by temperate phage DLP4.</title>
        <authorList>
            <person name="Dennis J."/>
            <person name="Stothard P."/>
        </authorList>
    </citation>
    <scope>NUCLEOTIDE SEQUENCE [LARGE SCALE GENOMIC DNA]</scope>
</reference>
<evidence type="ECO:0000256" key="1">
    <source>
        <dbReference type="SAM" id="MobiDB-lite"/>
    </source>
</evidence>
<feature type="compositionally biased region" description="Basic and acidic residues" evidence="1">
    <location>
        <begin position="29"/>
        <end position="73"/>
    </location>
</feature>
<reference evidence="3" key="1">
    <citation type="submission" date="2017-10" db="EMBL/GenBank/DDBJ databases">
        <authorList>
            <person name="Peters D.L."/>
        </authorList>
    </citation>
    <scope>NUCLEOTIDE SEQUENCE [LARGE SCALE GENOMIC DNA]</scope>
</reference>
<gene>
    <name evidence="2" type="ORF">DLP05_047</name>
</gene>
<organism evidence="2 3">
    <name type="scientific">Stenotrophomonas phage vB_SmaS_DLP_5</name>
    <dbReference type="NCBI Taxonomy" id="2044561"/>
    <lineage>
        <taxon>Viruses</taxon>
        <taxon>Duplodnaviria</taxon>
        <taxon>Heunggongvirae</taxon>
        <taxon>Uroviricota</taxon>
        <taxon>Caudoviricetes</taxon>
        <taxon>Delepquintavirus</taxon>
        <taxon>Delepquintavirus DLP5</taxon>
    </lineage>
</organism>
<sequence>MASAAKKPLTRAQKEAEKVWNGLTARQQKALDPKKFEREQKAIKAAAEKAKKQAKAEADKKKAADKKAADKAKAAAKKATAKKATKKVAKKVVKKTAAPKVSQNDGKAAPSYEWRSLKTGRKVTESYAKANPTLVAKKRLTNAIKPLAPKAPAKPKKTLLQKGADAVKKVASRAKAAVTGEQVDAQPRITEARMEVGLSGSQQTYLIVAEKPKGNRDAQIGVRRIDGRYRIHAFPDFKSHGIDNSHYTSGAIRSATSERGQYQTRWVDSNEFTGFMNKLRESNQHAHIVDDLLLSRLGIKSTTEAVAA</sequence>
<name>A0A2D2W2M2_9CAUD</name>